<evidence type="ECO:0000313" key="2">
    <source>
        <dbReference type="EMBL" id="QLL34285.1"/>
    </source>
</evidence>
<dbReference type="OrthoDB" id="5319015at2759"/>
<dbReference type="Proteomes" id="UP000515788">
    <property type="component" value="Chromosome 7"/>
</dbReference>
<organism evidence="2 3">
    <name type="scientific">Torulaspora globosa</name>
    <dbReference type="NCBI Taxonomy" id="48254"/>
    <lineage>
        <taxon>Eukaryota</taxon>
        <taxon>Fungi</taxon>
        <taxon>Dikarya</taxon>
        <taxon>Ascomycota</taxon>
        <taxon>Saccharomycotina</taxon>
        <taxon>Saccharomycetes</taxon>
        <taxon>Saccharomycetales</taxon>
        <taxon>Saccharomycetaceae</taxon>
        <taxon>Torulaspora</taxon>
    </lineage>
</organism>
<dbReference type="InterPro" id="IPR056196">
    <property type="entry name" value="Mmc1_C"/>
</dbReference>
<sequence>MALTRLTMLASRRTLNQWALLSQCYDKPPSKVPLMIQKDDENSIIRCGLLQGSSDSQKSSTFLGALLADVYLSDQSWLEVLLNRRASSLKGPIKIQYGDRFDIQCNEAIATLAVPSGFLKDHKVEFLEISEENAADEDNCHFYLDLHGESSTLCHKWPTISVKDTSKTGELPLSNEINSKQALEATLRFIRDKRSVNSYLSDLELSNFGNFSKRLAAKIDDRKQIYADLGFAVLKNLENEDNSLAESYYLQSKKEEMLTDVESWRRRAHGELQDQVVPLIQEFLKTYLSIGKIYTYSNTKFNLRVKKLIEEPLRDLPMQNNLYELRGRQRLLTPLKAPLIDKQYFEKQISSVYTDVNRVINRSFFKLQLPLILCSTIGYVSEQFSLYSMGSLASLGIVLGLQRVLSSWELAGKNVQKRIYEDIRATIEQEYKRLMQEIKDKCATEETAQRRKLDIIRALSSEESRS</sequence>
<evidence type="ECO:0000313" key="3">
    <source>
        <dbReference type="Proteomes" id="UP000515788"/>
    </source>
</evidence>
<reference evidence="2 3" key="1">
    <citation type="submission" date="2020-06" db="EMBL/GenBank/DDBJ databases">
        <title>The yeast mating-type switching endonuclease HO is a domesticated member of an unorthodox homing genetic element family.</title>
        <authorList>
            <person name="Coughlan A.Y."/>
            <person name="Lombardi L."/>
            <person name="Braun-Galleani S."/>
            <person name="Martos A.R."/>
            <person name="Galeote V."/>
            <person name="Bigey F."/>
            <person name="Dequin S."/>
            <person name="Byrne K.P."/>
            <person name="Wolfe K.H."/>
        </authorList>
    </citation>
    <scope>NUCLEOTIDE SEQUENCE [LARGE SCALE GENOMIC DNA]</scope>
    <source>
        <strain evidence="2 3">CBS764</strain>
    </source>
</reference>
<dbReference type="EMBL" id="CP059252">
    <property type="protein sequence ID" value="QLL34285.1"/>
    <property type="molecule type" value="Genomic_DNA"/>
</dbReference>
<protein>
    <recommendedName>
        <fullName evidence="1">Mmc1 C-terminal domain-containing protein</fullName>
    </recommendedName>
</protein>
<evidence type="ECO:0000259" key="1">
    <source>
        <dbReference type="Pfam" id="PF23868"/>
    </source>
</evidence>
<feature type="domain" description="Mmc1 C-terminal" evidence="1">
    <location>
        <begin position="258"/>
        <end position="424"/>
    </location>
</feature>
<dbReference type="RefSeq" id="XP_037140959.1">
    <property type="nucleotide sequence ID" value="XM_037285063.1"/>
</dbReference>
<dbReference type="PANTHER" id="PTHR38644">
    <property type="entry name" value="EXPRESSED PROTEIN"/>
    <property type="match status" value="1"/>
</dbReference>
<dbReference type="PANTHER" id="PTHR38644:SF1">
    <property type="entry name" value="EXPRESSED PROTEIN"/>
    <property type="match status" value="1"/>
</dbReference>
<dbReference type="KEGG" id="tgb:HG536_0G01440"/>
<gene>
    <name evidence="2" type="ORF">HG536_0G01440</name>
</gene>
<dbReference type="Pfam" id="PF23867">
    <property type="entry name" value="Mmc1_N"/>
    <property type="match status" value="1"/>
</dbReference>
<accession>A0A7G3ZL99</accession>
<dbReference type="GeneID" id="59327526"/>
<dbReference type="Pfam" id="PF23868">
    <property type="entry name" value="Mmc1_C"/>
    <property type="match status" value="1"/>
</dbReference>
<proteinExistence type="predicted"/>
<name>A0A7G3ZL99_9SACH</name>
<dbReference type="AlphaFoldDB" id="A0A7G3ZL99"/>
<keyword evidence="3" id="KW-1185">Reference proteome</keyword>